<evidence type="ECO:0000256" key="8">
    <source>
        <dbReference type="ARBA" id="ARBA00023102"/>
    </source>
</evidence>
<dbReference type="PANTHER" id="PTHR42945:SF1">
    <property type="entry name" value="HISTIDINE BIOSYNTHESIS BIFUNCTIONAL PROTEIN HIS7"/>
    <property type="match status" value="1"/>
</dbReference>
<dbReference type="GO" id="GO:0005524">
    <property type="term" value="F:ATP binding"/>
    <property type="evidence" value="ECO:0007669"/>
    <property type="project" value="UniProtKB-KW"/>
</dbReference>
<dbReference type="EC" id="3.6.1.31" evidence="9"/>
<dbReference type="GO" id="GO:0005737">
    <property type="term" value="C:cytoplasm"/>
    <property type="evidence" value="ECO:0007669"/>
    <property type="project" value="UniProtKB-SubCell"/>
</dbReference>
<evidence type="ECO:0000256" key="3">
    <source>
        <dbReference type="ARBA" id="ARBA00009392"/>
    </source>
</evidence>
<keyword evidence="5 9" id="KW-0547">Nucleotide-binding</keyword>
<dbReference type="Pfam" id="PF01503">
    <property type="entry name" value="PRA-PH"/>
    <property type="match status" value="1"/>
</dbReference>
<evidence type="ECO:0000256" key="9">
    <source>
        <dbReference type="HAMAP-Rule" id="MF_01020"/>
    </source>
</evidence>
<dbReference type="HOGENOM" id="CLU_123337_1_1_5"/>
<dbReference type="RefSeq" id="WP_013300144.1">
    <property type="nucleotide sequence ID" value="NC_014414.1"/>
</dbReference>
<evidence type="ECO:0000256" key="1">
    <source>
        <dbReference type="ARBA" id="ARBA00001460"/>
    </source>
</evidence>
<proteinExistence type="inferred from homology"/>
<evidence type="ECO:0000256" key="5">
    <source>
        <dbReference type="ARBA" id="ARBA00022741"/>
    </source>
</evidence>
<dbReference type="Proteomes" id="UP000001302">
    <property type="component" value="Chromosome"/>
</dbReference>
<evidence type="ECO:0000313" key="11">
    <source>
        <dbReference type="Proteomes" id="UP000001302"/>
    </source>
</evidence>
<dbReference type="SUPFAM" id="SSF101386">
    <property type="entry name" value="all-alpha NTP pyrophosphatases"/>
    <property type="match status" value="1"/>
</dbReference>
<dbReference type="Gene3D" id="1.10.287.1080">
    <property type="entry name" value="MazG-like"/>
    <property type="match status" value="1"/>
</dbReference>
<keyword evidence="7 9" id="KW-0067">ATP-binding</keyword>
<dbReference type="eggNOG" id="COG0140">
    <property type="taxonomic scope" value="Bacteria"/>
</dbReference>
<comment type="similarity">
    <text evidence="3 9">Belongs to the PRA-PH family.</text>
</comment>
<dbReference type="CDD" id="cd11534">
    <property type="entry name" value="NTP-PPase_HisIE_like"/>
    <property type="match status" value="1"/>
</dbReference>
<gene>
    <name evidence="9" type="primary">hisE</name>
    <name evidence="10" type="ordered locus">PB2503_05482</name>
</gene>
<keyword evidence="6 9" id="KW-0378">Hydrolase</keyword>
<name>E0TGC7_PARBH</name>
<evidence type="ECO:0000256" key="2">
    <source>
        <dbReference type="ARBA" id="ARBA00005204"/>
    </source>
</evidence>
<dbReference type="EMBL" id="CP002156">
    <property type="protein sequence ID" value="ADM09170.1"/>
    <property type="molecule type" value="Genomic_DNA"/>
</dbReference>
<organism evidence="10 11">
    <name type="scientific">Parvularcula bermudensis (strain ATCC BAA-594 / HTCC2503 / KCTC 12087)</name>
    <dbReference type="NCBI Taxonomy" id="314260"/>
    <lineage>
        <taxon>Bacteria</taxon>
        <taxon>Pseudomonadati</taxon>
        <taxon>Pseudomonadota</taxon>
        <taxon>Alphaproteobacteria</taxon>
        <taxon>Parvularculales</taxon>
        <taxon>Parvularculaceae</taxon>
        <taxon>Parvularcula</taxon>
    </lineage>
</organism>
<evidence type="ECO:0000256" key="7">
    <source>
        <dbReference type="ARBA" id="ARBA00022840"/>
    </source>
</evidence>
<dbReference type="GO" id="GO:0000105">
    <property type="term" value="P:L-histidine biosynthetic process"/>
    <property type="evidence" value="ECO:0007669"/>
    <property type="project" value="UniProtKB-UniRule"/>
</dbReference>
<keyword evidence="9" id="KW-0963">Cytoplasm</keyword>
<reference evidence="10 11" key="2">
    <citation type="journal article" date="2011" name="J. Bacteriol.">
        <title>Complete genome sequence of strain HTCC2503T of Parvularcula bermudensis, the type species of the order "Parvularculales" in the class Alphaproteobacteria.</title>
        <authorList>
            <person name="Oh H.M."/>
            <person name="Kang I."/>
            <person name="Vergin K.L."/>
            <person name="Kang D."/>
            <person name="Rhee K.H."/>
            <person name="Giovannoni S.J."/>
            <person name="Cho J.C."/>
        </authorList>
    </citation>
    <scope>NUCLEOTIDE SEQUENCE [LARGE SCALE GENOMIC DNA]</scope>
    <source>
        <strain evidence="11">ATCC BAA-594 / HTCC2503 / KCTC 12087</strain>
    </source>
</reference>
<dbReference type="InterPro" id="IPR021130">
    <property type="entry name" value="PRib-ATP_PPHydrolase-like"/>
</dbReference>
<comment type="pathway">
    <text evidence="2 9">Amino-acid biosynthesis; L-histidine biosynthesis; L-histidine from 5-phospho-alpha-D-ribose 1-diphosphate: step 2/9.</text>
</comment>
<dbReference type="GO" id="GO:0004636">
    <property type="term" value="F:phosphoribosyl-ATP diphosphatase activity"/>
    <property type="evidence" value="ECO:0007669"/>
    <property type="project" value="UniProtKB-UniRule"/>
</dbReference>
<keyword evidence="4 9" id="KW-0028">Amino-acid biosynthesis</keyword>
<evidence type="ECO:0000256" key="4">
    <source>
        <dbReference type="ARBA" id="ARBA00022605"/>
    </source>
</evidence>
<accession>E0TGC7</accession>
<dbReference type="HAMAP" id="MF_01020">
    <property type="entry name" value="HisE"/>
    <property type="match status" value="1"/>
</dbReference>
<reference evidence="11" key="1">
    <citation type="submission" date="2010-08" db="EMBL/GenBank/DDBJ databases">
        <title>Genome sequence of Parvularcula bermudensis HTCC2503.</title>
        <authorList>
            <person name="Kang D.-M."/>
            <person name="Oh H.-M."/>
            <person name="Cho J.-C."/>
        </authorList>
    </citation>
    <scope>NUCLEOTIDE SEQUENCE [LARGE SCALE GENOMIC DNA]</scope>
    <source>
        <strain evidence="11">ATCC BAA-594 / HTCC2503 / KCTC 12087</strain>
    </source>
</reference>
<dbReference type="UniPathway" id="UPA00031">
    <property type="reaction ID" value="UER00007"/>
</dbReference>
<keyword evidence="11" id="KW-1185">Reference proteome</keyword>
<evidence type="ECO:0000313" key="10">
    <source>
        <dbReference type="EMBL" id="ADM09170.1"/>
    </source>
</evidence>
<keyword evidence="8 9" id="KW-0368">Histidine biosynthesis</keyword>
<dbReference type="STRING" id="314260.PB2503_05482"/>
<dbReference type="PANTHER" id="PTHR42945">
    <property type="entry name" value="HISTIDINE BIOSYNTHESIS BIFUNCTIONAL PROTEIN"/>
    <property type="match status" value="1"/>
</dbReference>
<dbReference type="OrthoDB" id="9814738at2"/>
<dbReference type="AlphaFoldDB" id="E0TGC7"/>
<sequence>MSDIGATLERLMTTIEGRKGADAGDSYTASLLRKGPVRCAKKFGEEAVEAALAGALGQREDLVAETADVLYHLAVLLAANELDWSDISAALTKREGVSGHQEKAARSPD</sequence>
<protein>
    <recommendedName>
        <fullName evidence="9">Phosphoribosyl-ATP pyrophosphatase</fullName>
        <shortName evidence="9">PRA-PH</shortName>
        <ecNumber evidence="9">3.6.1.31</ecNumber>
    </recommendedName>
</protein>
<evidence type="ECO:0000256" key="6">
    <source>
        <dbReference type="ARBA" id="ARBA00022801"/>
    </source>
</evidence>
<dbReference type="KEGG" id="pbr:PB2503_05482"/>
<dbReference type="NCBIfam" id="TIGR03188">
    <property type="entry name" value="histidine_hisI"/>
    <property type="match status" value="1"/>
</dbReference>
<dbReference type="InterPro" id="IPR008179">
    <property type="entry name" value="HisE"/>
</dbReference>
<comment type="subcellular location">
    <subcellularLocation>
        <location evidence="9">Cytoplasm</location>
    </subcellularLocation>
</comment>
<dbReference type="NCBIfam" id="NF001613">
    <property type="entry name" value="PRK00400.1-5"/>
    <property type="match status" value="1"/>
</dbReference>
<comment type="catalytic activity">
    <reaction evidence="1 9">
        <text>1-(5-phospho-beta-D-ribosyl)-ATP + H2O = 1-(5-phospho-beta-D-ribosyl)-5'-AMP + diphosphate + H(+)</text>
        <dbReference type="Rhea" id="RHEA:22828"/>
        <dbReference type="ChEBI" id="CHEBI:15377"/>
        <dbReference type="ChEBI" id="CHEBI:15378"/>
        <dbReference type="ChEBI" id="CHEBI:33019"/>
        <dbReference type="ChEBI" id="CHEBI:59457"/>
        <dbReference type="ChEBI" id="CHEBI:73183"/>
        <dbReference type="EC" id="3.6.1.31"/>
    </reaction>
</comment>